<proteinExistence type="predicted"/>
<name>A0A7W6AAP9_9SPHN</name>
<accession>A0A7W6AAP9</accession>
<sequence>MSLIADYLLLSAGKAGEKSAKTRLGHVVRYVNTKNPAMTAAQADEKFATAFRKWLGAEKITGGSRGGEERLRALSSIEGALMQLAAAINATPGQKAGFTVVQQKEVSASPQYRADVPTIAAMFNYCLRPDDKSVRHWRNPDEINANLVARRVEERANLLRYLRAAVATWARPDALYDLRKRQWHSASGVLDLNPPNRRQTRKHRPKVPVARQFAPHLDDMGDVWLPVASIRAAWDRMATTIGLPEHGEAGEKLIRRSMATIARGRIGEAQWQQGKMMLGHVRADISDIYAIRDTANLGLALAATESIIEEVESLAPGAFYREFTAAAGTLTVAA</sequence>
<reference evidence="1 2" key="1">
    <citation type="submission" date="2020-08" db="EMBL/GenBank/DDBJ databases">
        <title>Genomic Encyclopedia of Type Strains, Phase IV (KMG-IV): sequencing the most valuable type-strain genomes for metagenomic binning, comparative biology and taxonomic classification.</title>
        <authorList>
            <person name="Goeker M."/>
        </authorList>
    </citation>
    <scope>NUCLEOTIDE SEQUENCE [LARGE SCALE GENOMIC DNA]</scope>
    <source>
        <strain evidence="1 2">DSM 19512</strain>
    </source>
</reference>
<gene>
    <name evidence="1" type="ORF">GGR48_002828</name>
</gene>
<organism evidence="1 2">
    <name type="scientific">Sphingomonas pseudosanguinis</name>
    <dbReference type="NCBI Taxonomy" id="413712"/>
    <lineage>
        <taxon>Bacteria</taxon>
        <taxon>Pseudomonadati</taxon>
        <taxon>Pseudomonadota</taxon>
        <taxon>Alphaproteobacteria</taxon>
        <taxon>Sphingomonadales</taxon>
        <taxon>Sphingomonadaceae</taxon>
        <taxon>Sphingomonas</taxon>
    </lineage>
</organism>
<dbReference type="EMBL" id="JACIDH010000015">
    <property type="protein sequence ID" value="MBB3880384.1"/>
    <property type="molecule type" value="Genomic_DNA"/>
</dbReference>
<comment type="caution">
    <text evidence="1">The sequence shown here is derived from an EMBL/GenBank/DDBJ whole genome shotgun (WGS) entry which is preliminary data.</text>
</comment>
<protein>
    <recommendedName>
        <fullName evidence="3">Integrase</fullName>
    </recommendedName>
</protein>
<keyword evidence="2" id="KW-1185">Reference proteome</keyword>
<dbReference type="RefSeq" id="WP_183952443.1">
    <property type="nucleotide sequence ID" value="NZ_JACIDH010000015.1"/>
</dbReference>
<evidence type="ECO:0000313" key="1">
    <source>
        <dbReference type="EMBL" id="MBB3880384.1"/>
    </source>
</evidence>
<dbReference type="AlphaFoldDB" id="A0A7W6AAP9"/>
<evidence type="ECO:0000313" key="2">
    <source>
        <dbReference type="Proteomes" id="UP000538670"/>
    </source>
</evidence>
<evidence type="ECO:0008006" key="3">
    <source>
        <dbReference type="Google" id="ProtNLM"/>
    </source>
</evidence>
<dbReference type="Proteomes" id="UP000538670">
    <property type="component" value="Unassembled WGS sequence"/>
</dbReference>